<feature type="compositionally biased region" description="Basic residues" evidence="1">
    <location>
        <begin position="30"/>
        <end position="41"/>
    </location>
</feature>
<dbReference type="Proteomes" id="UP001178507">
    <property type="component" value="Unassembled WGS sequence"/>
</dbReference>
<gene>
    <name evidence="2" type="ORF">EVOR1521_LOCUS23469</name>
</gene>
<evidence type="ECO:0000313" key="3">
    <source>
        <dbReference type="Proteomes" id="UP001178507"/>
    </source>
</evidence>
<comment type="caution">
    <text evidence="2">The sequence shown here is derived from an EMBL/GenBank/DDBJ whole genome shotgun (WGS) entry which is preliminary data.</text>
</comment>
<dbReference type="EMBL" id="CAUJNA010003357">
    <property type="protein sequence ID" value="CAJ1400039.1"/>
    <property type="molecule type" value="Genomic_DNA"/>
</dbReference>
<sequence length="291" mass="32627">MPAVVQVKKGGKPEKGRKLRGSNPAVQGRKPGRKQKTKKLSLKQYKTQQRKLYSGDKVDHQQRVDRQGGQVNLADFIDPDVATKELLCHGFTRKPCCPGCGHDSLQGPFERPGRQALGRHWRCDDPGCRYWVNVLSGAKWLDSVCRFRSLTPGRLWHAVCLYTSQKCPSRQSVASGLGPAGPKIAQLVMDALRKLESDAAIKSNSRLRLDGPIEVDATSVSTFRIGKNSHAFAPEIRGWVRRKKKRTPQYFLTHFRLAGMVQRGNKGKLVVKKLRFVLLPPGGRWCQKLAQ</sequence>
<name>A0AA36NBM5_9DINO</name>
<keyword evidence="3" id="KW-1185">Reference proteome</keyword>
<reference evidence="2" key="1">
    <citation type="submission" date="2023-08" db="EMBL/GenBank/DDBJ databases">
        <authorList>
            <person name="Chen Y."/>
            <person name="Shah S."/>
            <person name="Dougan E. K."/>
            <person name="Thang M."/>
            <person name="Chan C."/>
        </authorList>
    </citation>
    <scope>NUCLEOTIDE SEQUENCE</scope>
</reference>
<accession>A0AA36NBM5</accession>
<organism evidence="2 3">
    <name type="scientific">Effrenium voratum</name>
    <dbReference type="NCBI Taxonomy" id="2562239"/>
    <lineage>
        <taxon>Eukaryota</taxon>
        <taxon>Sar</taxon>
        <taxon>Alveolata</taxon>
        <taxon>Dinophyceae</taxon>
        <taxon>Suessiales</taxon>
        <taxon>Symbiodiniaceae</taxon>
        <taxon>Effrenium</taxon>
    </lineage>
</organism>
<protein>
    <submittedName>
        <fullName evidence="2">Uncharacterized protein</fullName>
    </submittedName>
</protein>
<feature type="region of interest" description="Disordered" evidence="1">
    <location>
        <begin position="1"/>
        <end position="45"/>
    </location>
</feature>
<evidence type="ECO:0000313" key="2">
    <source>
        <dbReference type="EMBL" id="CAJ1400039.1"/>
    </source>
</evidence>
<proteinExistence type="predicted"/>
<evidence type="ECO:0000256" key="1">
    <source>
        <dbReference type="SAM" id="MobiDB-lite"/>
    </source>
</evidence>
<dbReference type="AlphaFoldDB" id="A0AA36NBM5"/>